<evidence type="ECO:0000256" key="1">
    <source>
        <dbReference type="SAM" id="MobiDB-lite"/>
    </source>
</evidence>
<evidence type="ECO:0000313" key="3">
    <source>
        <dbReference type="Proteomes" id="UP000011841"/>
    </source>
</evidence>
<name>M4ZD53_9BRAD</name>
<organism evidence="2 3">
    <name type="scientific">Bradyrhizobium oligotrophicum S58</name>
    <dbReference type="NCBI Taxonomy" id="1245469"/>
    <lineage>
        <taxon>Bacteria</taxon>
        <taxon>Pseudomonadati</taxon>
        <taxon>Pseudomonadota</taxon>
        <taxon>Alphaproteobacteria</taxon>
        <taxon>Hyphomicrobiales</taxon>
        <taxon>Nitrobacteraceae</taxon>
        <taxon>Bradyrhizobium</taxon>
    </lineage>
</organism>
<dbReference type="AlphaFoldDB" id="M4ZD53"/>
<sequence>MPALEQTLRDVEPDEARATEDQDMHGIAPSPRTDRRWASSSLHTSWPGAVPAIHVVRRREKVDARAFAALKGLRPRRRVKPEHDD</sequence>
<accession>M4ZD53</accession>
<reference evidence="2 3" key="1">
    <citation type="journal article" date="2013" name="Appl. Environ. Microbiol.">
        <title>Genome analysis suggests that the soil oligotrophic bacterium Agromonas oligotrophica (Bradyrhizobium oligotrophicum) is a nitrogen-fixing symbiont of Aeschynomene indica.</title>
        <authorList>
            <person name="Okubo T."/>
            <person name="Fukushima S."/>
            <person name="Itakura M."/>
            <person name="Oshima K."/>
            <person name="Longtonglang A."/>
            <person name="Teaumroong N."/>
            <person name="Mitsui H."/>
            <person name="Hattori M."/>
            <person name="Hattori R."/>
            <person name="Hattori T."/>
            <person name="Minamisawa K."/>
        </authorList>
    </citation>
    <scope>NUCLEOTIDE SEQUENCE [LARGE SCALE GENOMIC DNA]</scope>
    <source>
        <strain evidence="2 3">S58</strain>
    </source>
</reference>
<feature type="region of interest" description="Disordered" evidence="1">
    <location>
        <begin position="1"/>
        <end position="44"/>
    </location>
</feature>
<gene>
    <name evidence="2" type="ORF">S58_57500</name>
</gene>
<feature type="compositionally biased region" description="Basic and acidic residues" evidence="1">
    <location>
        <begin position="7"/>
        <end position="24"/>
    </location>
</feature>
<protein>
    <submittedName>
        <fullName evidence="2">Uncharacterized protein</fullName>
    </submittedName>
</protein>
<dbReference type="HOGENOM" id="CLU_2506197_0_0_5"/>
<proteinExistence type="predicted"/>
<dbReference type="KEGG" id="aol:S58_57500"/>
<keyword evidence="3" id="KW-1185">Reference proteome</keyword>
<dbReference type="Proteomes" id="UP000011841">
    <property type="component" value="Chromosome"/>
</dbReference>
<evidence type="ECO:0000313" key="2">
    <source>
        <dbReference type="EMBL" id="BAM91727.1"/>
    </source>
</evidence>
<dbReference type="STRING" id="1245469.S58_57500"/>
<dbReference type="EMBL" id="AP012603">
    <property type="protein sequence ID" value="BAM91727.1"/>
    <property type="molecule type" value="Genomic_DNA"/>
</dbReference>